<evidence type="ECO:0000259" key="3">
    <source>
        <dbReference type="Pfam" id="PF12051"/>
    </source>
</evidence>
<name>A0A0D0VE60_9TREE</name>
<feature type="transmembrane region" description="Helical" evidence="2">
    <location>
        <begin position="352"/>
        <end position="371"/>
    </location>
</feature>
<evidence type="ECO:0000256" key="2">
    <source>
        <dbReference type="SAM" id="Phobius"/>
    </source>
</evidence>
<evidence type="ECO:0000256" key="1">
    <source>
        <dbReference type="SAM" id="MobiDB-lite"/>
    </source>
</evidence>
<dbReference type="InterPro" id="IPR053001">
    <property type="entry name" value="MNNG_permease-like"/>
</dbReference>
<accession>A0A0D0VE60</accession>
<dbReference type="Proteomes" id="UP000053392">
    <property type="component" value="Unassembled WGS sequence"/>
</dbReference>
<feature type="compositionally biased region" description="Polar residues" evidence="1">
    <location>
        <begin position="140"/>
        <end position="152"/>
    </location>
</feature>
<feature type="region of interest" description="Disordered" evidence="1">
    <location>
        <begin position="83"/>
        <end position="161"/>
    </location>
</feature>
<dbReference type="HOGENOM" id="CLU_020178_2_1_1"/>
<dbReference type="Pfam" id="PF12051">
    <property type="entry name" value="DUF3533"/>
    <property type="match status" value="1"/>
</dbReference>
<keyword evidence="2" id="KW-0812">Transmembrane</keyword>
<protein>
    <submittedName>
        <fullName evidence="4">Endoplasmic reticulum protein</fullName>
    </submittedName>
</protein>
<dbReference type="PANTHER" id="PTHR34814:SF1">
    <property type="entry name" value="NITROSOGUANIDINE RESISTANCE PROTEIN SNG1"/>
    <property type="match status" value="1"/>
</dbReference>
<gene>
    <name evidence="4" type="ORF">I313_01314</name>
</gene>
<dbReference type="EMBL" id="KN847897">
    <property type="protein sequence ID" value="KIR43105.1"/>
    <property type="molecule type" value="Genomic_DNA"/>
</dbReference>
<dbReference type="AlphaFoldDB" id="A0A0D0VE60"/>
<feature type="compositionally biased region" description="Low complexity" evidence="1">
    <location>
        <begin position="183"/>
        <end position="194"/>
    </location>
</feature>
<evidence type="ECO:0000313" key="5">
    <source>
        <dbReference type="Proteomes" id="UP000053392"/>
    </source>
</evidence>
<organism evidence="4 5">
    <name type="scientific">Cryptococcus deuterogattii Ram5</name>
    <dbReference type="NCBI Taxonomy" id="1296110"/>
    <lineage>
        <taxon>Eukaryota</taxon>
        <taxon>Fungi</taxon>
        <taxon>Dikarya</taxon>
        <taxon>Basidiomycota</taxon>
        <taxon>Agaricomycotina</taxon>
        <taxon>Tremellomycetes</taxon>
        <taxon>Tremellales</taxon>
        <taxon>Cryptococcaceae</taxon>
        <taxon>Cryptococcus</taxon>
        <taxon>Cryptococcus gattii species complex</taxon>
    </lineage>
</organism>
<keyword evidence="5" id="KW-1185">Reference proteome</keyword>
<feature type="transmembrane region" description="Helical" evidence="2">
    <location>
        <begin position="460"/>
        <end position="478"/>
    </location>
</feature>
<feature type="region of interest" description="Disordered" evidence="1">
    <location>
        <begin position="174"/>
        <end position="194"/>
    </location>
</feature>
<keyword evidence="2" id="KW-1133">Transmembrane helix</keyword>
<dbReference type="PANTHER" id="PTHR34814">
    <property type="entry name" value="NITROSOGUANIDINE RESISTANCE PROTEIN SNG1"/>
    <property type="match status" value="1"/>
</dbReference>
<feature type="transmembrane region" description="Helical" evidence="2">
    <location>
        <begin position="221"/>
        <end position="241"/>
    </location>
</feature>
<dbReference type="GO" id="GO:0016020">
    <property type="term" value="C:membrane"/>
    <property type="evidence" value="ECO:0007669"/>
    <property type="project" value="TreeGrafter"/>
</dbReference>
<proteinExistence type="predicted"/>
<dbReference type="InterPro" id="IPR022703">
    <property type="entry name" value="DUF3533"/>
</dbReference>
<dbReference type="OrthoDB" id="2140105at2759"/>
<feature type="compositionally biased region" description="Polar residues" evidence="1">
    <location>
        <begin position="83"/>
        <end position="103"/>
    </location>
</feature>
<feature type="domain" description="DUF3533" evidence="3">
    <location>
        <begin position="240"/>
        <end position="529"/>
    </location>
</feature>
<reference evidence="4 5" key="1">
    <citation type="submission" date="2015-01" db="EMBL/GenBank/DDBJ databases">
        <title>The Genome Sequence of Cryptococcus gattii Ram5.</title>
        <authorList>
            <consortium name="The Broad Institute Genomics Platform"/>
            <person name="Cuomo C."/>
            <person name="Litvintseva A."/>
            <person name="Chen Y."/>
            <person name="Heitman J."/>
            <person name="Sun S."/>
            <person name="Springer D."/>
            <person name="Dromer F."/>
            <person name="Young S."/>
            <person name="Zeng Q."/>
            <person name="Gargeya S."/>
            <person name="Abouelleil A."/>
            <person name="Alvarado L."/>
            <person name="Chapman S.B."/>
            <person name="Gainer-Dewar J."/>
            <person name="Goldberg J."/>
            <person name="Griggs A."/>
            <person name="Gujja S."/>
            <person name="Hansen M."/>
            <person name="Howarth C."/>
            <person name="Imamovic A."/>
            <person name="Larimer J."/>
            <person name="Murphy C."/>
            <person name="Naylor J."/>
            <person name="Pearson M."/>
            <person name="Priest M."/>
            <person name="Roberts A."/>
            <person name="Saif S."/>
            <person name="Shea T."/>
            <person name="Sykes S."/>
            <person name="Wortman J."/>
            <person name="Nusbaum C."/>
            <person name="Birren B."/>
        </authorList>
    </citation>
    <scope>NUCLEOTIDE SEQUENCE [LARGE SCALE GENOMIC DNA]</scope>
    <source>
        <strain evidence="4 5">Ram5</strain>
    </source>
</reference>
<feature type="transmembrane region" description="Helical" evidence="2">
    <location>
        <begin position="392"/>
        <end position="413"/>
    </location>
</feature>
<sequence>MCASSEDWSINDHFTKHEKRPSGFNSIVSSGYAEPYLITAGPSFNGSATSDRSTKTDIYYNYHLSMPVSRTATFTDDNGTISHTSLPTLRNEPIMSSQFTANPRPNVGERTESVPGPSAPEPFAPNDQEYGSEEKVRSRAGTSQSGKTFRNSSGEEKGLDVNDVPKASEFHSPEAKATNNLMPAAGSAAAEPGAGKPKLEKFKYGFWDTEMAMFRKIAFKILGGTIVITIVVMWLCLPFYWGSSSIVINAGVSDALLSARENGNSSWNGLSVIDVYYAQARQETAINSYLIPFIQQALSQLSFEYNTQSAAAYLQDNVNNATALSLVAQAPTTITNAVWFSMNNLRPYNQPVAQAITLVGLIYMLIFSFIMTMTNNAVREIIAPFLTTRSYIMYRLVSPLCLYFPVSFFFAMINLPFKVDFDAHYTYAGGFFLWWFALFLGMAAVGLSTEAAITVLGPKFMAFFLVPLIIVNVSVVSLPHELQPWIYRYGVAMPFYNCSHIVRTIIFNTKNEIGQNMGILVAWVVVNFITISIGTWLFRRRSVNQHNKEVGENEMDSFRKV</sequence>
<evidence type="ECO:0000313" key="4">
    <source>
        <dbReference type="EMBL" id="KIR43105.1"/>
    </source>
</evidence>
<feature type="transmembrane region" description="Helical" evidence="2">
    <location>
        <begin position="425"/>
        <end position="448"/>
    </location>
</feature>
<feature type="transmembrane region" description="Helical" evidence="2">
    <location>
        <begin position="517"/>
        <end position="538"/>
    </location>
</feature>
<keyword evidence="2" id="KW-0472">Membrane</keyword>